<dbReference type="OrthoDB" id="9814461at2"/>
<evidence type="ECO:0000256" key="6">
    <source>
        <dbReference type="SAM" id="Phobius"/>
    </source>
</evidence>
<dbReference type="GO" id="GO:0015658">
    <property type="term" value="F:branched-chain amino acid transmembrane transporter activity"/>
    <property type="evidence" value="ECO:0007669"/>
    <property type="project" value="InterPro"/>
</dbReference>
<dbReference type="GO" id="GO:0005886">
    <property type="term" value="C:plasma membrane"/>
    <property type="evidence" value="ECO:0007669"/>
    <property type="project" value="UniProtKB-SubCell"/>
</dbReference>
<protein>
    <submittedName>
        <fullName evidence="7">Amino acid/amide ABC transporter membrane protein 2 (HAAT family)</fullName>
    </submittedName>
</protein>
<dbReference type="RefSeq" id="WP_141881486.1">
    <property type="nucleotide sequence ID" value="NZ_VFOM01000003.1"/>
</dbReference>
<name>A0A542YA26_9MICO</name>
<keyword evidence="8" id="KW-1185">Reference proteome</keyword>
<evidence type="ECO:0000256" key="4">
    <source>
        <dbReference type="ARBA" id="ARBA00022989"/>
    </source>
</evidence>
<feature type="transmembrane region" description="Helical" evidence="6">
    <location>
        <begin position="259"/>
        <end position="288"/>
    </location>
</feature>
<dbReference type="Proteomes" id="UP000317998">
    <property type="component" value="Unassembled WGS sequence"/>
</dbReference>
<feature type="transmembrane region" description="Helical" evidence="6">
    <location>
        <begin position="82"/>
        <end position="104"/>
    </location>
</feature>
<sequence>MTPTAVTEKSAPIRSAVSRWSKTSVFGTAGMLVLVVVLAALPYLINLGTLYALIDLFILLILASTWNLLAGYGGMVSIGQQAYIGIGAYGLVSIADVFGINVFLAIPIAALVSALVAVPVSYLAFRLVGGYFAVGTWVIAEVFRLIAIQIPEIGGGAGISLGAMAGIPRDLRIALTYWVALACAVIIIAACVLLVRSRFGLALTAVRDDPRAAATSGVNVQVSKRLVFVMAAAGAGVGGALMALSTLRVQPDGVFSVQWAAFMIFIVVVGGVGTLEGPLLGVVVFWALKQSLADFGPLYLILLGIIGVVFVLYIKRGVWGLLTPRGKAHLFPVGYRVRLDD</sequence>
<dbReference type="InterPro" id="IPR001851">
    <property type="entry name" value="ABC_transp_permease"/>
</dbReference>
<dbReference type="Pfam" id="PF02653">
    <property type="entry name" value="BPD_transp_2"/>
    <property type="match status" value="1"/>
</dbReference>
<proteinExistence type="predicted"/>
<feature type="transmembrane region" description="Helical" evidence="6">
    <location>
        <begin position="24"/>
        <end position="45"/>
    </location>
</feature>
<feature type="transmembrane region" description="Helical" evidence="6">
    <location>
        <begin position="173"/>
        <end position="195"/>
    </location>
</feature>
<gene>
    <name evidence="7" type="ORF">FB562_2365</name>
</gene>
<feature type="transmembrane region" description="Helical" evidence="6">
    <location>
        <begin position="226"/>
        <end position="247"/>
    </location>
</feature>
<dbReference type="AlphaFoldDB" id="A0A542YA26"/>
<feature type="transmembrane region" description="Helical" evidence="6">
    <location>
        <begin position="51"/>
        <end position="70"/>
    </location>
</feature>
<evidence type="ECO:0000256" key="1">
    <source>
        <dbReference type="ARBA" id="ARBA00004651"/>
    </source>
</evidence>
<dbReference type="PANTHER" id="PTHR30482:SF17">
    <property type="entry name" value="ABC TRANSPORTER ATP-BINDING PROTEIN"/>
    <property type="match status" value="1"/>
</dbReference>
<comment type="subcellular location">
    <subcellularLocation>
        <location evidence="1">Cell membrane</location>
        <topology evidence="1">Multi-pass membrane protein</topology>
    </subcellularLocation>
</comment>
<dbReference type="PANTHER" id="PTHR30482">
    <property type="entry name" value="HIGH-AFFINITY BRANCHED-CHAIN AMINO ACID TRANSPORT SYSTEM PERMEASE"/>
    <property type="match status" value="1"/>
</dbReference>
<reference evidence="7 8" key="1">
    <citation type="submission" date="2019-06" db="EMBL/GenBank/DDBJ databases">
        <title>Sequencing the genomes of 1000 actinobacteria strains.</title>
        <authorList>
            <person name="Klenk H.-P."/>
        </authorList>
    </citation>
    <scope>NUCLEOTIDE SEQUENCE [LARGE SCALE GENOMIC DNA]</scope>
    <source>
        <strain evidence="7 8">DSM 26477</strain>
    </source>
</reference>
<keyword evidence="4 6" id="KW-1133">Transmembrane helix</keyword>
<organism evidence="7 8">
    <name type="scientific">Homoserinimonas aerilata</name>
    <dbReference type="NCBI Taxonomy" id="1162970"/>
    <lineage>
        <taxon>Bacteria</taxon>
        <taxon>Bacillati</taxon>
        <taxon>Actinomycetota</taxon>
        <taxon>Actinomycetes</taxon>
        <taxon>Micrococcales</taxon>
        <taxon>Microbacteriaceae</taxon>
        <taxon>Homoserinimonas</taxon>
    </lineage>
</organism>
<dbReference type="EMBL" id="VFOM01000003">
    <property type="protein sequence ID" value="TQL44956.1"/>
    <property type="molecule type" value="Genomic_DNA"/>
</dbReference>
<accession>A0A542YA26</accession>
<feature type="transmembrane region" description="Helical" evidence="6">
    <location>
        <begin position="110"/>
        <end position="134"/>
    </location>
</feature>
<evidence type="ECO:0000256" key="2">
    <source>
        <dbReference type="ARBA" id="ARBA00022475"/>
    </source>
</evidence>
<dbReference type="InterPro" id="IPR043428">
    <property type="entry name" value="LivM-like"/>
</dbReference>
<feature type="transmembrane region" description="Helical" evidence="6">
    <location>
        <begin position="295"/>
        <end position="314"/>
    </location>
</feature>
<keyword evidence="3 6" id="KW-0812">Transmembrane</keyword>
<evidence type="ECO:0000256" key="5">
    <source>
        <dbReference type="ARBA" id="ARBA00023136"/>
    </source>
</evidence>
<evidence type="ECO:0000256" key="3">
    <source>
        <dbReference type="ARBA" id="ARBA00022692"/>
    </source>
</evidence>
<comment type="caution">
    <text evidence="7">The sequence shown here is derived from an EMBL/GenBank/DDBJ whole genome shotgun (WGS) entry which is preliminary data.</text>
</comment>
<dbReference type="CDD" id="cd06581">
    <property type="entry name" value="TM_PBP1_LivM_like"/>
    <property type="match status" value="1"/>
</dbReference>
<feature type="transmembrane region" description="Helical" evidence="6">
    <location>
        <begin position="146"/>
        <end position="167"/>
    </location>
</feature>
<evidence type="ECO:0000313" key="8">
    <source>
        <dbReference type="Proteomes" id="UP000317998"/>
    </source>
</evidence>
<keyword evidence="2" id="KW-1003">Cell membrane</keyword>
<keyword evidence="5 6" id="KW-0472">Membrane</keyword>
<evidence type="ECO:0000313" key="7">
    <source>
        <dbReference type="EMBL" id="TQL44956.1"/>
    </source>
</evidence>